<accession>A0ABM1C3T8</accession>
<dbReference type="PANTHER" id="PTHR19890:SF10">
    <property type="entry name" value="FIBROBLAST GROWTH FACTOR RECEPTOR-LIKE 1"/>
    <property type="match status" value="1"/>
</dbReference>
<dbReference type="InterPro" id="IPR036179">
    <property type="entry name" value="Ig-like_dom_sf"/>
</dbReference>
<dbReference type="SMART" id="SM00409">
    <property type="entry name" value="IG"/>
    <property type="match status" value="2"/>
</dbReference>
<dbReference type="InterPro" id="IPR013098">
    <property type="entry name" value="Ig_I-set"/>
</dbReference>
<name>A0ABM1C3T8_LIMPO</name>
<feature type="compositionally biased region" description="Polar residues" evidence="1">
    <location>
        <begin position="103"/>
        <end position="112"/>
    </location>
</feature>
<evidence type="ECO:0000313" key="5">
    <source>
        <dbReference type="RefSeq" id="XP_013793672.2"/>
    </source>
</evidence>
<dbReference type="PROSITE" id="PS50835">
    <property type="entry name" value="IG_LIKE"/>
    <property type="match status" value="2"/>
</dbReference>
<reference evidence="5" key="1">
    <citation type="submission" date="2025-08" db="UniProtKB">
        <authorList>
            <consortium name="RefSeq"/>
        </authorList>
    </citation>
    <scope>IDENTIFICATION</scope>
    <source>
        <tissue evidence="5">Muscle</tissue>
    </source>
</reference>
<feature type="domain" description="Ig-like" evidence="3">
    <location>
        <begin position="121"/>
        <end position="228"/>
    </location>
</feature>
<dbReference type="InterPro" id="IPR007110">
    <property type="entry name" value="Ig-like_dom"/>
</dbReference>
<dbReference type="InterPro" id="IPR003598">
    <property type="entry name" value="Ig_sub2"/>
</dbReference>
<dbReference type="InterPro" id="IPR052615">
    <property type="entry name" value="FGFRL"/>
</dbReference>
<dbReference type="GeneID" id="106477678"/>
<organism evidence="4 5">
    <name type="scientific">Limulus polyphemus</name>
    <name type="common">Atlantic horseshoe crab</name>
    <dbReference type="NCBI Taxonomy" id="6850"/>
    <lineage>
        <taxon>Eukaryota</taxon>
        <taxon>Metazoa</taxon>
        <taxon>Ecdysozoa</taxon>
        <taxon>Arthropoda</taxon>
        <taxon>Chelicerata</taxon>
        <taxon>Merostomata</taxon>
        <taxon>Xiphosura</taxon>
        <taxon>Limulidae</taxon>
        <taxon>Limulus</taxon>
    </lineage>
</organism>
<evidence type="ECO:0000313" key="4">
    <source>
        <dbReference type="Proteomes" id="UP000694941"/>
    </source>
</evidence>
<keyword evidence="4" id="KW-1185">Reference proteome</keyword>
<dbReference type="PANTHER" id="PTHR19890">
    <property type="entry name" value="FIBROBLAST GROWTH FACTOR RECEPTOR"/>
    <property type="match status" value="1"/>
</dbReference>
<dbReference type="Proteomes" id="UP000694941">
    <property type="component" value="Unplaced"/>
</dbReference>
<sequence length="390" mass="43656">MANSKELRVEAGSKALLPCPVDGEKDLVFFEWYKDYQILDTFDGRRYRVSRSGTLKIKNTIPEDTGQYLCKAVNGFGTVETSITLIVYEADKKPPKEDWLKRPNSSLKTKTLPQGAKASKPELAGNHPINTTVEYGRTATFQCRVRSQMTPHIQWLKKIYETDANSKNVVKINGQYFQVLTSSEVSKKPDGLFLHKLQIPAARESDTGQYLCLGANTLGYSYRSAFLTVMPKPKSYNLRKEEKNEWTNKPDVLLISLPITMGVAIGGFLLLLVACHRLRSLKTTKEKSSGGKSRDNIIPIQQQSSDSEIEVSRRLCNGAAKLVTPDHWSSKGHNTKYQDVKLTTFSEGAPHVVPTEAVVRGESVMTRLYSNPFASLPFDEEVVYVPIDTV</sequence>
<dbReference type="Pfam" id="PF07679">
    <property type="entry name" value="I-set"/>
    <property type="match status" value="2"/>
</dbReference>
<dbReference type="SUPFAM" id="SSF48726">
    <property type="entry name" value="Immunoglobulin"/>
    <property type="match status" value="2"/>
</dbReference>
<keyword evidence="2" id="KW-1133">Transmembrane helix</keyword>
<gene>
    <name evidence="5" type="primary">LOC106477678</name>
</gene>
<dbReference type="RefSeq" id="XP_013793672.2">
    <property type="nucleotide sequence ID" value="XM_013938218.2"/>
</dbReference>
<feature type="transmembrane region" description="Helical" evidence="2">
    <location>
        <begin position="252"/>
        <end position="275"/>
    </location>
</feature>
<protein>
    <submittedName>
        <fullName evidence="5">Fibroblast growth factor receptor-like 1 isoform X1</fullName>
    </submittedName>
</protein>
<dbReference type="Gene3D" id="2.60.40.10">
    <property type="entry name" value="Immunoglobulins"/>
    <property type="match status" value="2"/>
</dbReference>
<dbReference type="CDD" id="cd00096">
    <property type="entry name" value="Ig"/>
    <property type="match status" value="1"/>
</dbReference>
<dbReference type="InterPro" id="IPR013783">
    <property type="entry name" value="Ig-like_fold"/>
</dbReference>
<evidence type="ECO:0000259" key="3">
    <source>
        <dbReference type="PROSITE" id="PS50835"/>
    </source>
</evidence>
<feature type="domain" description="Ig-like" evidence="3">
    <location>
        <begin position="1"/>
        <end position="84"/>
    </location>
</feature>
<dbReference type="InterPro" id="IPR003599">
    <property type="entry name" value="Ig_sub"/>
</dbReference>
<feature type="region of interest" description="Disordered" evidence="1">
    <location>
        <begin position="95"/>
        <end position="129"/>
    </location>
</feature>
<dbReference type="SMART" id="SM00408">
    <property type="entry name" value="IGc2"/>
    <property type="match status" value="2"/>
</dbReference>
<keyword evidence="2" id="KW-0812">Transmembrane</keyword>
<proteinExistence type="predicted"/>
<evidence type="ECO:0000256" key="1">
    <source>
        <dbReference type="SAM" id="MobiDB-lite"/>
    </source>
</evidence>
<keyword evidence="2" id="KW-0472">Membrane</keyword>
<evidence type="ECO:0000256" key="2">
    <source>
        <dbReference type="SAM" id="Phobius"/>
    </source>
</evidence>